<feature type="region of interest" description="Disordered" evidence="1">
    <location>
        <begin position="234"/>
        <end position="258"/>
    </location>
</feature>
<dbReference type="Gramene" id="Vigun02g176300.4.v1.2">
    <property type="protein sequence ID" value="Vigun02g176300.4.v1.2"/>
    <property type="gene ID" value="Vigun02g176300.v1.2"/>
</dbReference>
<dbReference type="GO" id="GO:0006396">
    <property type="term" value="P:RNA processing"/>
    <property type="evidence" value="ECO:0007669"/>
    <property type="project" value="InterPro"/>
</dbReference>
<evidence type="ECO:0000256" key="1">
    <source>
        <dbReference type="SAM" id="MobiDB-lite"/>
    </source>
</evidence>
<feature type="compositionally biased region" description="Polar residues" evidence="1">
    <location>
        <begin position="234"/>
        <end position="251"/>
    </location>
</feature>
<feature type="compositionally biased region" description="Low complexity" evidence="1">
    <location>
        <begin position="207"/>
        <end position="217"/>
    </location>
</feature>
<accession>A0A4D6LRW8</accession>
<sequence length="285" mass="31565">MGKKGGAKKSESVSRAPISLREEVTGKIQTKAASNTKSKLRFEHLKNLAEWATTNDPPIQSLGAFYGRQFATFGEAIGVPPDNSLIICQRCETVLQPGFNSTVRIEKNKLKARHKQKKSGNITQNNVVYKCHHCLYQNLKRGTPKGHIKGICPSKVKSSLESTPPSKSISSDSYEIEKGIASKDEVNEINVFPSRVVAKDVTLMETQSTSSSTNTRTLLEGKRRRHDSTFSNDIIKTTNMSGKGANPVSTSSKRRRKSWMSLKEIAQSNEHKNSQIGNLTIPFFL</sequence>
<dbReference type="Pfam" id="PF04032">
    <property type="entry name" value="Rpr2"/>
    <property type="match status" value="1"/>
</dbReference>
<evidence type="ECO:0000313" key="2">
    <source>
        <dbReference type="EMBL" id="QCD91662.1"/>
    </source>
</evidence>
<dbReference type="Gramene" id="Vigun02g176300.3.v1.2">
    <property type="protein sequence ID" value="Vigun02g176300.3.v1.2"/>
    <property type="gene ID" value="Vigun02g176300.v1.2"/>
</dbReference>
<dbReference type="Gene3D" id="6.20.50.20">
    <property type="match status" value="1"/>
</dbReference>
<reference evidence="2 3" key="1">
    <citation type="submission" date="2019-04" db="EMBL/GenBank/DDBJ databases">
        <title>An improved genome assembly and genetic linkage map for asparagus bean, Vigna unguiculata ssp. sesquipedialis.</title>
        <authorList>
            <person name="Xia Q."/>
            <person name="Zhang R."/>
            <person name="Dong Y."/>
        </authorList>
    </citation>
    <scope>NUCLEOTIDE SEQUENCE [LARGE SCALE GENOMIC DNA]</scope>
    <source>
        <tissue evidence="2">Leaf</tissue>
    </source>
</reference>
<gene>
    <name evidence="2" type="ORF">DEO72_LG4g2629</name>
</gene>
<dbReference type="InterPro" id="IPR007175">
    <property type="entry name" value="Rpr2/Snm1/Rpp21"/>
</dbReference>
<name>A0A4D6LRW8_VIGUN</name>
<proteinExistence type="predicted"/>
<protein>
    <submittedName>
        <fullName evidence="2">RNAse P</fullName>
    </submittedName>
</protein>
<dbReference type="Gramene" id="Vigun02g176300.2.v1.2">
    <property type="protein sequence ID" value="Vigun02g176300.2.v1.2"/>
    <property type="gene ID" value="Vigun02g176300.v1.2"/>
</dbReference>
<dbReference type="PANTHER" id="PTHR36072">
    <property type="entry name" value="OS01G0541600 PROTEIN"/>
    <property type="match status" value="1"/>
</dbReference>
<dbReference type="EMBL" id="CP039348">
    <property type="protein sequence ID" value="QCD91662.1"/>
    <property type="molecule type" value="Genomic_DNA"/>
</dbReference>
<feature type="region of interest" description="Disordered" evidence="1">
    <location>
        <begin position="207"/>
        <end position="226"/>
    </location>
</feature>
<dbReference type="Proteomes" id="UP000501690">
    <property type="component" value="Linkage Group LG4"/>
</dbReference>
<keyword evidence="3" id="KW-1185">Reference proteome</keyword>
<dbReference type="AlphaFoldDB" id="A0A4D6LRW8"/>
<dbReference type="PANTHER" id="PTHR36072:SF2">
    <property type="entry name" value="OS01G0531000 PROTEIN"/>
    <property type="match status" value="1"/>
</dbReference>
<evidence type="ECO:0000313" key="3">
    <source>
        <dbReference type="Proteomes" id="UP000501690"/>
    </source>
</evidence>
<dbReference type="OrthoDB" id="1937463at2759"/>
<dbReference type="Gramene" id="Vigun02g176300.1.v1.2">
    <property type="protein sequence ID" value="Vigun02g176300.1.v1.2"/>
    <property type="gene ID" value="Vigun02g176300.v1.2"/>
</dbReference>
<organism evidence="2 3">
    <name type="scientific">Vigna unguiculata</name>
    <name type="common">Cowpea</name>
    <dbReference type="NCBI Taxonomy" id="3917"/>
    <lineage>
        <taxon>Eukaryota</taxon>
        <taxon>Viridiplantae</taxon>
        <taxon>Streptophyta</taxon>
        <taxon>Embryophyta</taxon>
        <taxon>Tracheophyta</taxon>
        <taxon>Spermatophyta</taxon>
        <taxon>Magnoliopsida</taxon>
        <taxon>eudicotyledons</taxon>
        <taxon>Gunneridae</taxon>
        <taxon>Pentapetalae</taxon>
        <taxon>rosids</taxon>
        <taxon>fabids</taxon>
        <taxon>Fabales</taxon>
        <taxon>Fabaceae</taxon>
        <taxon>Papilionoideae</taxon>
        <taxon>50 kb inversion clade</taxon>
        <taxon>NPAAA clade</taxon>
        <taxon>indigoferoid/millettioid clade</taxon>
        <taxon>Phaseoleae</taxon>
        <taxon>Vigna</taxon>
    </lineage>
</organism>